<dbReference type="AlphaFoldDB" id="V9W105"/>
<organism evidence="2 3">
    <name type="scientific">Leisingera methylohalidivorans DSM 14336</name>
    <dbReference type="NCBI Taxonomy" id="999552"/>
    <lineage>
        <taxon>Bacteria</taxon>
        <taxon>Pseudomonadati</taxon>
        <taxon>Pseudomonadota</taxon>
        <taxon>Alphaproteobacteria</taxon>
        <taxon>Rhodobacterales</taxon>
        <taxon>Roseobacteraceae</taxon>
        <taxon>Leisingera</taxon>
    </lineage>
</organism>
<dbReference type="EMBL" id="CP006773">
    <property type="protein sequence ID" value="AHD02842.1"/>
    <property type="molecule type" value="Genomic_DNA"/>
</dbReference>
<reference evidence="2 3" key="1">
    <citation type="submission" date="2013-09" db="EMBL/GenBank/DDBJ databases">
        <authorList>
            <consortium name="DOE Joint Genome Institute"/>
            <person name="Klenk H.-P."/>
            <person name="Huntemann M."/>
            <person name="Han J."/>
            <person name="Chen A."/>
            <person name="Kyrpides N."/>
            <person name="Mavromatis K."/>
            <person name="Markowitz V."/>
            <person name="Palaniappan K."/>
            <person name="Ivanova N."/>
            <person name="Schaumberg A."/>
            <person name="Pati A."/>
            <person name="Liolios K."/>
            <person name="Nordberg H.P."/>
            <person name="Cantor M.N."/>
            <person name="Hua S.X."/>
            <person name="Woyke T."/>
        </authorList>
    </citation>
    <scope>NUCLEOTIDE SEQUENCE [LARGE SCALE GENOMIC DNA]</scope>
    <source>
        <strain evidence="2 3">DSM 14336</strain>
    </source>
</reference>
<evidence type="ECO:0000313" key="3">
    <source>
        <dbReference type="Proteomes" id="UP000018780"/>
    </source>
</evidence>
<proteinExistence type="predicted"/>
<gene>
    <name evidence="2" type="ORF">METH_02650</name>
</gene>
<dbReference type="HOGENOM" id="CLU_3169724_0_0_5"/>
<feature type="region of interest" description="Disordered" evidence="1">
    <location>
        <begin position="1"/>
        <end position="30"/>
    </location>
</feature>
<dbReference type="KEGG" id="lmd:METH_02650"/>
<keyword evidence="3" id="KW-1185">Reference proteome</keyword>
<dbReference type="Proteomes" id="UP000018780">
    <property type="component" value="Chromosome"/>
</dbReference>
<name>V9W105_9RHOB</name>
<accession>V9W105</accession>
<evidence type="ECO:0000256" key="1">
    <source>
        <dbReference type="SAM" id="MobiDB-lite"/>
    </source>
</evidence>
<sequence length="47" mass="4786">MVNADLPVAIPQEQPAGGGEQRQPASGVGSVAGRIMLCRPAIQGTWA</sequence>
<evidence type="ECO:0000313" key="2">
    <source>
        <dbReference type="EMBL" id="AHD02842.1"/>
    </source>
</evidence>
<protein>
    <submittedName>
        <fullName evidence="2">Uncharacterized protein</fullName>
    </submittedName>
</protein>